<name>A0AB38XWN5_CORAY</name>
<feature type="transmembrane region" description="Helical" evidence="7">
    <location>
        <begin position="308"/>
        <end position="330"/>
    </location>
</feature>
<dbReference type="PANTHER" id="PTHR33406">
    <property type="entry name" value="MEMBRANE PROTEIN MJ1562-RELATED"/>
    <property type="match status" value="1"/>
</dbReference>
<evidence type="ECO:0000256" key="7">
    <source>
        <dbReference type="SAM" id="Phobius"/>
    </source>
</evidence>
<feature type="transmembrane region" description="Helical" evidence="7">
    <location>
        <begin position="744"/>
        <end position="769"/>
    </location>
</feature>
<feature type="transmembrane region" description="Helical" evidence="7">
    <location>
        <begin position="210"/>
        <end position="230"/>
    </location>
</feature>
<proteinExistence type="predicted"/>
<evidence type="ECO:0000256" key="6">
    <source>
        <dbReference type="SAM" id="MobiDB-lite"/>
    </source>
</evidence>
<dbReference type="EMBL" id="CP120206">
    <property type="protein sequence ID" value="WET44360.1"/>
    <property type="molecule type" value="Genomic_DNA"/>
</dbReference>
<evidence type="ECO:0000256" key="1">
    <source>
        <dbReference type="ARBA" id="ARBA00004651"/>
    </source>
</evidence>
<feature type="transmembrane region" description="Helical" evidence="7">
    <location>
        <begin position="336"/>
        <end position="359"/>
    </location>
</feature>
<reference evidence="9" key="1">
    <citation type="submission" date="2023-03" db="EMBL/GenBank/DDBJ databases">
        <title>Corynebacterium amycolatum SB-1.</title>
        <authorList>
            <person name="Jo H."/>
        </authorList>
    </citation>
    <scope>NUCLEOTIDE SEQUENCE</scope>
    <source>
        <strain evidence="9">SB-1</strain>
    </source>
</reference>
<dbReference type="PANTHER" id="PTHR33406:SF13">
    <property type="entry name" value="MEMBRANE PROTEIN YDFJ"/>
    <property type="match status" value="1"/>
</dbReference>
<dbReference type="GO" id="GO:0005886">
    <property type="term" value="C:plasma membrane"/>
    <property type="evidence" value="ECO:0007669"/>
    <property type="project" value="UniProtKB-SubCell"/>
</dbReference>
<feature type="transmembrane region" description="Helical" evidence="7">
    <location>
        <begin position="594"/>
        <end position="613"/>
    </location>
</feature>
<dbReference type="InterPro" id="IPR004869">
    <property type="entry name" value="MMPL_dom"/>
</dbReference>
<feature type="compositionally biased region" description="Low complexity" evidence="6">
    <location>
        <begin position="891"/>
        <end position="900"/>
    </location>
</feature>
<evidence type="ECO:0000259" key="8">
    <source>
        <dbReference type="PROSITE" id="PS50156"/>
    </source>
</evidence>
<feature type="region of interest" description="Disordered" evidence="6">
    <location>
        <begin position="804"/>
        <end position="1015"/>
    </location>
</feature>
<feature type="transmembrane region" description="Helical" evidence="7">
    <location>
        <begin position="266"/>
        <end position="287"/>
    </location>
</feature>
<dbReference type="InterPro" id="IPR050545">
    <property type="entry name" value="Mycobact_MmpL"/>
</dbReference>
<feature type="transmembrane region" description="Helical" evidence="7">
    <location>
        <begin position="661"/>
        <end position="680"/>
    </location>
</feature>
<keyword evidence="5 7" id="KW-0472">Membrane</keyword>
<evidence type="ECO:0000256" key="2">
    <source>
        <dbReference type="ARBA" id="ARBA00022475"/>
    </source>
</evidence>
<dbReference type="AlphaFoldDB" id="A0AB38XWN5"/>
<accession>A0AB38XWN5</accession>
<comment type="subcellular location">
    <subcellularLocation>
        <location evidence="1">Cell membrane</location>
        <topology evidence="1">Multi-pass membrane protein</topology>
    </subcellularLocation>
</comment>
<feature type="transmembrane region" description="Helical" evidence="7">
    <location>
        <begin position="411"/>
        <end position="431"/>
    </location>
</feature>
<dbReference type="SUPFAM" id="SSF82866">
    <property type="entry name" value="Multidrug efflux transporter AcrB transmembrane domain"/>
    <property type="match status" value="2"/>
</dbReference>
<feature type="transmembrane region" description="Helical" evidence="7">
    <location>
        <begin position="620"/>
        <end position="641"/>
    </location>
</feature>
<organism evidence="9 10">
    <name type="scientific">Corynebacterium amycolatum</name>
    <dbReference type="NCBI Taxonomy" id="43765"/>
    <lineage>
        <taxon>Bacteria</taxon>
        <taxon>Bacillati</taxon>
        <taxon>Actinomycetota</taxon>
        <taxon>Actinomycetes</taxon>
        <taxon>Mycobacteriales</taxon>
        <taxon>Corynebacteriaceae</taxon>
        <taxon>Corynebacterium</taxon>
    </lineage>
</organism>
<gene>
    <name evidence="9" type="ORF">P2W56_02630</name>
</gene>
<evidence type="ECO:0000256" key="5">
    <source>
        <dbReference type="ARBA" id="ARBA00023136"/>
    </source>
</evidence>
<evidence type="ECO:0000256" key="3">
    <source>
        <dbReference type="ARBA" id="ARBA00022692"/>
    </source>
</evidence>
<feature type="compositionally biased region" description="Basic and acidic residues" evidence="6">
    <location>
        <begin position="982"/>
        <end position="1000"/>
    </location>
</feature>
<keyword evidence="2" id="KW-1003">Cell membrane</keyword>
<feature type="compositionally biased region" description="Low complexity" evidence="6">
    <location>
        <begin position="909"/>
        <end position="940"/>
    </location>
</feature>
<feature type="compositionally biased region" description="Basic residues" evidence="6">
    <location>
        <begin position="870"/>
        <end position="883"/>
    </location>
</feature>
<dbReference type="RefSeq" id="WP_038627311.1">
    <property type="nucleotide sequence ID" value="NZ_CP046975.1"/>
</dbReference>
<evidence type="ECO:0000313" key="10">
    <source>
        <dbReference type="Proteomes" id="UP001220238"/>
    </source>
</evidence>
<dbReference type="InterPro" id="IPR000731">
    <property type="entry name" value="SSD"/>
</dbReference>
<feature type="transmembrane region" description="Helical" evidence="7">
    <location>
        <begin position="237"/>
        <end position="260"/>
    </location>
</feature>
<keyword evidence="4 7" id="KW-1133">Transmembrane helix</keyword>
<feature type="domain" description="SSD" evidence="8">
    <location>
        <begin position="248"/>
        <end position="365"/>
    </location>
</feature>
<feature type="compositionally biased region" description="Acidic residues" evidence="6">
    <location>
        <begin position="829"/>
        <end position="841"/>
    </location>
</feature>
<dbReference type="Gene3D" id="1.20.1640.10">
    <property type="entry name" value="Multidrug efflux transporter AcrB transmembrane domain"/>
    <property type="match status" value="2"/>
</dbReference>
<protein>
    <submittedName>
        <fullName evidence="9">MMPL family transporter</fullName>
    </submittedName>
</protein>
<dbReference type="GeneID" id="92767807"/>
<sequence>MAKALFKLGRFSYLHKWTVIIAWFLILAGLGGAVAAFQKGFIDQFSIPGMPSATASHVIEEKFPDVPNPIREQRIYVAFEAPEGQRLDDPQNKEAVDRVINGIRDNVGQIADDLQLHNPVDLNPKMQAMVKEQGMAAGLPKDVAEADANALRTVSDDGRYGISTFVFDAKMPQDIEPENMQALLDAMQAGRDAGIKVEASGPGMQPAIEVAPISEIVGVTVAFIVLVVTFGSLVASFLPIVTAVVGIIIGVFGVTLMTAFTDVNSITPVLAVMFGLAVGIDYALFILSRYRAERARGMTNEDAIGMATGTAGSAVVFAGLTVIVALAALTVAKVPFMSLMGISAAITVAFTVLVSLTLLPAVMSLLGDKVFAGRVPGVAGNPSRNPRKGRRSSFFGEMTMGRRWVTFVHKAPGLFLVGCIVLLLALAYPAMHLKLALPSDSTAAKDSTNRKAITMIEEGFGAGRNSQLIIIAKSDDVKPDAPVLKPLIESLKQTNPELSDIEAARKASYSYAVDQFKSNVGVEHIQMIGMNHDGTAVKMIMTPKSGPLDPATKQLMNAVRDQQKQIEQTTGLFTGVTGLVPIEIDITDRLQGAMPLYLGVVVGLAVILLLMIFRSLMVPVTAGVGFLLSVAAAFGVTVAFFQDGLWGVISTPGPLVSFVPIFLIGVTFGLAMDYQVFLVSRMREHYTHNKGESSPESKYNAVEESVVEGFTLGARVVTAAAIIMISVFAAFAGQPLAIIKVFGFALGAAVLFDAFVIRMTFIPAAMFLLGRATWYMPKWLDKVLPSVDVEGSALEEVSEELVEKGRRERMARGESLLPESEGAGRGFGDADEDEDETDSADGEVGAGAEGAAAAAGTGGTAGGTAVAVATKKRNRWIPKRKKAKLEEVEQADQAEQTEQAEQPERSEQAEPSAPTAPAEPEQAEQPEPTEQPEQAEPTEQLMQAAPAEPTDAQPNPENAKDIEVRPYYSPARKRKKITVAELMKREGLEEEAPRRSRAVWDPENAIQPEENDSAE</sequence>
<evidence type="ECO:0000313" key="9">
    <source>
        <dbReference type="EMBL" id="WET44360.1"/>
    </source>
</evidence>
<dbReference type="Proteomes" id="UP001220238">
    <property type="component" value="Chromosome"/>
</dbReference>
<dbReference type="Pfam" id="PF03176">
    <property type="entry name" value="MMPL"/>
    <property type="match status" value="2"/>
</dbReference>
<evidence type="ECO:0000256" key="4">
    <source>
        <dbReference type="ARBA" id="ARBA00022989"/>
    </source>
</evidence>
<feature type="transmembrane region" description="Helical" evidence="7">
    <location>
        <begin position="712"/>
        <end position="732"/>
    </location>
</feature>
<dbReference type="PROSITE" id="PS50156">
    <property type="entry name" value="SSD"/>
    <property type="match status" value="1"/>
</dbReference>
<keyword evidence="3 7" id="KW-0812">Transmembrane</keyword>